<evidence type="ECO:0000256" key="2">
    <source>
        <dbReference type="ARBA" id="ARBA00022723"/>
    </source>
</evidence>
<reference evidence="7 8" key="1">
    <citation type="submission" date="2018-12" db="EMBL/GenBank/DDBJ databases">
        <title>The genome of Variovorax gossypii DSM 100435.</title>
        <authorList>
            <person name="Gao J."/>
            <person name="Sun J."/>
        </authorList>
    </citation>
    <scope>NUCLEOTIDE SEQUENCE [LARGE SCALE GENOMIC DNA]</scope>
    <source>
        <strain evidence="7 8">DSM 100435</strain>
    </source>
</reference>
<keyword evidence="3" id="KW-0560">Oxidoreductase</keyword>
<sequence>MGTLTPEERHFFRSDVNARDSERKQRQPQGHITEPARQVPVHERCDVLVLGGGPSGVAAAVAAARSGARVVLLERYNHLGGLSTGGLVIWIDRMTDWSGRHVIHGLAAEFMERLGRDAVAGPPREDWGSRDTAKADYWSLRTAAFHGVVTHSPTIDPEMLKGVYHQMVREAGVDLILHGWMVAPIAEEGRVKGAVFESKQGRRAILASVVVDTTGEGDLYAAAGAAFSSDIDAHDIHHCINTSWLFAGVDMRRWLDFRAHEPQAYSAFLARGRETLGSFEKPIVSWRDDVATFLGPRKSGFSALDVDEMTQVEWESRKSMAEHLAFYRAHAPGFENAWHMLMAPQIGTRHGRRLVGVKSVRRGAWDAGAVEADEVGISPSPSPKFPNISVPYGALVPEKLDGVLAAGKHISCDTNSHGFMREIPQCWLTGQAAGTAAALAADAGVLPRDVDVRRLQALLTAQGVPLRQAAAETPRAHTAEA</sequence>
<accession>A0A3S0IZP8</accession>
<proteinExistence type="predicted"/>
<gene>
    <name evidence="7" type="ORF">EJP69_18695</name>
</gene>
<protein>
    <submittedName>
        <fullName evidence="7">FAD-dependent oxidoreductase</fullName>
    </submittedName>
</protein>
<organism evidence="7 8">
    <name type="scientific">Variovorax gossypii</name>
    <dbReference type="NCBI Taxonomy" id="1679495"/>
    <lineage>
        <taxon>Bacteria</taxon>
        <taxon>Pseudomonadati</taxon>
        <taxon>Pseudomonadota</taxon>
        <taxon>Betaproteobacteria</taxon>
        <taxon>Burkholderiales</taxon>
        <taxon>Comamonadaceae</taxon>
        <taxon>Variovorax</taxon>
    </lineage>
</organism>
<evidence type="ECO:0000313" key="7">
    <source>
        <dbReference type="EMBL" id="RTQ33533.1"/>
    </source>
</evidence>
<dbReference type="SUPFAM" id="SSF51905">
    <property type="entry name" value="FAD/NAD(P)-binding domain"/>
    <property type="match status" value="1"/>
</dbReference>
<evidence type="ECO:0000256" key="6">
    <source>
        <dbReference type="SAM" id="MobiDB-lite"/>
    </source>
</evidence>
<evidence type="ECO:0000256" key="3">
    <source>
        <dbReference type="ARBA" id="ARBA00023002"/>
    </source>
</evidence>
<dbReference type="InterPro" id="IPR039650">
    <property type="entry name" value="HdrA-like"/>
</dbReference>
<dbReference type="GO" id="GO:0051539">
    <property type="term" value="F:4 iron, 4 sulfur cluster binding"/>
    <property type="evidence" value="ECO:0007669"/>
    <property type="project" value="UniProtKB-KW"/>
</dbReference>
<dbReference type="AlphaFoldDB" id="A0A3S0IZP8"/>
<dbReference type="PRINTS" id="PR00419">
    <property type="entry name" value="ADXRDTASE"/>
</dbReference>
<evidence type="ECO:0000256" key="1">
    <source>
        <dbReference type="ARBA" id="ARBA00022485"/>
    </source>
</evidence>
<keyword evidence="2" id="KW-0479">Metal-binding</keyword>
<dbReference type="PANTHER" id="PTHR43498">
    <property type="entry name" value="FERREDOXIN:COB-COM HETERODISULFIDE REDUCTASE SUBUNIT A"/>
    <property type="match status" value="1"/>
</dbReference>
<feature type="compositionally biased region" description="Basic and acidic residues" evidence="6">
    <location>
        <begin position="13"/>
        <end position="25"/>
    </location>
</feature>
<keyword evidence="8" id="KW-1185">Reference proteome</keyword>
<keyword evidence="5" id="KW-0411">Iron-sulfur</keyword>
<dbReference type="Gene3D" id="3.50.50.60">
    <property type="entry name" value="FAD/NAD(P)-binding domain"/>
    <property type="match status" value="1"/>
</dbReference>
<keyword evidence="1" id="KW-0004">4Fe-4S</keyword>
<dbReference type="Proteomes" id="UP000267418">
    <property type="component" value="Unassembled WGS sequence"/>
</dbReference>
<dbReference type="Pfam" id="PF12831">
    <property type="entry name" value="FAD_oxidored"/>
    <property type="match status" value="1"/>
</dbReference>
<evidence type="ECO:0000313" key="8">
    <source>
        <dbReference type="Proteomes" id="UP000267418"/>
    </source>
</evidence>
<evidence type="ECO:0000256" key="5">
    <source>
        <dbReference type="ARBA" id="ARBA00023014"/>
    </source>
</evidence>
<dbReference type="PANTHER" id="PTHR43498:SF1">
    <property type="entry name" value="COB--COM HETERODISULFIDE REDUCTASE IRON-SULFUR SUBUNIT A"/>
    <property type="match status" value="1"/>
</dbReference>
<dbReference type="EMBL" id="RXOE01000004">
    <property type="protein sequence ID" value="RTQ33533.1"/>
    <property type="molecule type" value="Genomic_DNA"/>
</dbReference>
<dbReference type="GO" id="GO:0016491">
    <property type="term" value="F:oxidoreductase activity"/>
    <property type="evidence" value="ECO:0007669"/>
    <property type="project" value="UniProtKB-KW"/>
</dbReference>
<name>A0A3S0IZP8_9BURK</name>
<comment type="caution">
    <text evidence="7">The sequence shown here is derived from an EMBL/GenBank/DDBJ whole genome shotgun (WGS) entry which is preliminary data.</text>
</comment>
<keyword evidence="4" id="KW-0408">Iron</keyword>
<dbReference type="RefSeq" id="WP_126472007.1">
    <property type="nucleotide sequence ID" value="NZ_RXOE01000004.1"/>
</dbReference>
<dbReference type="InterPro" id="IPR036188">
    <property type="entry name" value="FAD/NAD-bd_sf"/>
</dbReference>
<feature type="region of interest" description="Disordered" evidence="6">
    <location>
        <begin position="13"/>
        <end position="38"/>
    </location>
</feature>
<dbReference type="OrthoDB" id="9777740at2"/>
<evidence type="ECO:0000256" key="4">
    <source>
        <dbReference type="ARBA" id="ARBA00023004"/>
    </source>
</evidence>
<dbReference type="GO" id="GO:0046872">
    <property type="term" value="F:metal ion binding"/>
    <property type="evidence" value="ECO:0007669"/>
    <property type="project" value="UniProtKB-KW"/>
</dbReference>